<evidence type="ECO:0000256" key="1">
    <source>
        <dbReference type="SAM" id="MobiDB-lite"/>
    </source>
</evidence>
<evidence type="ECO:0000313" key="3">
    <source>
        <dbReference type="Proteomes" id="UP000078113"/>
    </source>
</evidence>
<organism evidence="2 3">
    <name type="scientific">Tilletia walkeri</name>
    <dbReference type="NCBI Taxonomy" id="117179"/>
    <lineage>
        <taxon>Eukaryota</taxon>
        <taxon>Fungi</taxon>
        <taxon>Dikarya</taxon>
        <taxon>Basidiomycota</taxon>
        <taxon>Ustilaginomycotina</taxon>
        <taxon>Exobasidiomycetes</taxon>
        <taxon>Tilletiales</taxon>
        <taxon>Tilletiaceae</taxon>
        <taxon>Tilletia</taxon>
    </lineage>
</organism>
<protein>
    <submittedName>
        <fullName evidence="2">Uncharacterized protein</fullName>
    </submittedName>
</protein>
<keyword evidence="3" id="KW-1185">Reference proteome</keyword>
<proteinExistence type="predicted"/>
<reference evidence="2" key="1">
    <citation type="submission" date="2016-04" db="EMBL/GenBank/DDBJ databases">
        <authorList>
            <person name="Nguyen H.D."/>
            <person name="Samba Siva P."/>
            <person name="Cullis J."/>
            <person name="Levesque C.A."/>
            <person name="Hambleton S."/>
        </authorList>
    </citation>
    <scope>NUCLEOTIDE SEQUENCE</scope>
    <source>
        <strain evidence="2">DAOMC 236422</strain>
    </source>
</reference>
<gene>
    <name evidence="2" type="ORF">A4X09_0g1690</name>
</gene>
<comment type="caution">
    <text evidence="2">The sequence shown here is derived from an EMBL/GenBank/DDBJ whole genome shotgun (WGS) entry which is preliminary data.</text>
</comment>
<feature type="compositionally biased region" description="Low complexity" evidence="1">
    <location>
        <begin position="1"/>
        <end position="15"/>
    </location>
</feature>
<sequence>MAASSSSSTFAPGASETDSGRIDVVMSDAAPGSSQASMGTDSTAAGGSTTTGASTFAQATAPQDTLATSSRVGAMRAIPQVGLGGPQKRRALGKVTSHRAAPSGGGFGTFGYGEQGDWGVDYEDAMARRMGEEKPLLDERIRERYIRDLGDIFDIGR</sequence>
<evidence type="ECO:0000313" key="2">
    <source>
        <dbReference type="EMBL" id="KAE8270646.1"/>
    </source>
</evidence>
<feature type="compositionally biased region" description="Polar residues" evidence="1">
    <location>
        <begin position="62"/>
        <end position="71"/>
    </location>
</feature>
<dbReference type="AlphaFoldDB" id="A0A8X7NB44"/>
<dbReference type="Proteomes" id="UP000078113">
    <property type="component" value="Unassembled WGS sequence"/>
</dbReference>
<dbReference type="EMBL" id="LWDG02000042">
    <property type="protein sequence ID" value="KAE8270646.1"/>
    <property type="molecule type" value="Genomic_DNA"/>
</dbReference>
<accession>A0A8X7NB44</accession>
<reference evidence="2" key="2">
    <citation type="journal article" date="2019" name="IMA Fungus">
        <title>Genome sequencing and comparison of five Tilletia species to identify candidate genes for the detection of regulated species infecting wheat.</title>
        <authorList>
            <person name="Nguyen H.D.T."/>
            <person name="Sultana T."/>
            <person name="Kesanakurti P."/>
            <person name="Hambleton S."/>
        </authorList>
    </citation>
    <scope>NUCLEOTIDE SEQUENCE</scope>
    <source>
        <strain evidence="2">DAOMC 236422</strain>
    </source>
</reference>
<name>A0A8X7NB44_9BASI</name>
<feature type="compositionally biased region" description="Low complexity" evidence="1">
    <location>
        <begin position="36"/>
        <end position="61"/>
    </location>
</feature>
<feature type="region of interest" description="Disordered" evidence="1">
    <location>
        <begin position="1"/>
        <end position="108"/>
    </location>
</feature>